<dbReference type="RefSeq" id="WP_315728117.1">
    <property type="nucleotide sequence ID" value="NZ_JAVUPU010000011.1"/>
</dbReference>
<feature type="transmembrane region" description="Helical" evidence="1">
    <location>
        <begin position="211"/>
        <end position="233"/>
    </location>
</feature>
<feature type="transmembrane region" description="Helical" evidence="1">
    <location>
        <begin position="56"/>
        <end position="75"/>
    </location>
</feature>
<keyword evidence="3" id="KW-1185">Reference proteome</keyword>
<keyword evidence="1" id="KW-0472">Membrane</keyword>
<dbReference type="EMBL" id="JAVUPU010000011">
    <property type="protein sequence ID" value="MDT9600705.1"/>
    <property type="molecule type" value="Genomic_DNA"/>
</dbReference>
<feature type="transmembrane region" description="Helical" evidence="1">
    <location>
        <begin position="171"/>
        <end position="191"/>
    </location>
</feature>
<keyword evidence="1" id="KW-0812">Transmembrane</keyword>
<protein>
    <submittedName>
        <fullName evidence="2">ABC transporter permease</fullName>
    </submittedName>
</protein>
<keyword evidence="1" id="KW-1133">Transmembrane helix</keyword>
<accession>A0ABU3QBC1</accession>
<proteinExistence type="predicted"/>
<gene>
    <name evidence="2" type="ORF">RQX22_17220</name>
</gene>
<evidence type="ECO:0000313" key="3">
    <source>
        <dbReference type="Proteomes" id="UP001259572"/>
    </source>
</evidence>
<evidence type="ECO:0000313" key="2">
    <source>
        <dbReference type="EMBL" id="MDT9600705.1"/>
    </source>
</evidence>
<comment type="caution">
    <text evidence="2">The sequence shown here is derived from an EMBL/GenBank/DDBJ whole genome shotgun (WGS) entry which is preliminary data.</text>
</comment>
<feature type="transmembrane region" description="Helical" evidence="1">
    <location>
        <begin position="145"/>
        <end position="164"/>
    </location>
</feature>
<dbReference type="Pfam" id="PF12730">
    <property type="entry name" value="ABC2_membrane_4"/>
    <property type="match status" value="1"/>
</dbReference>
<dbReference type="Proteomes" id="UP001259572">
    <property type="component" value="Unassembled WGS sequence"/>
</dbReference>
<sequence>MPASLFSEMLKLRNSLALLLCAAAPLMVVVLTSLVVMDRDEPTPWPLFTTNLAAAWGLFMLPMTVTALTILLAQIEHGPRFWNHLLALPVPKWRLFAAKSVLTILLVGLMSAALILLTPVAGHFAEWAAAGPQLVGTPRFKEHGAQVAGMFLSSLLLIAVQLWAALRFRSFVPPLVLGIGGTLVAVVASGAEQGVWFPWLIPANMLSENPAQAALAGTIGFWGGLAALAAMIVDLSRREFR</sequence>
<name>A0ABU3QBC1_9SPHN</name>
<feature type="transmembrane region" description="Helical" evidence="1">
    <location>
        <begin position="96"/>
        <end position="125"/>
    </location>
</feature>
<organism evidence="2 3">
    <name type="scientific">Sphingosinicella rhizophila</name>
    <dbReference type="NCBI Taxonomy" id="3050082"/>
    <lineage>
        <taxon>Bacteria</taxon>
        <taxon>Pseudomonadati</taxon>
        <taxon>Pseudomonadota</taxon>
        <taxon>Alphaproteobacteria</taxon>
        <taxon>Sphingomonadales</taxon>
        <taxon>Sphingosinicellaceae</taxon>
        <taxon>Sphingosinicella</taxon>
    </lineage>
</organism>
<reference evidence="2 3" key="1">
    <citation type="submission" date="2023-05" db="EMBL/GenBank/DDBJ databases">
        <authorList>
            <person name="Guo Y."/>
        </authorList>
    </citation>
    <scope>NUCLEOTIDE SEQUENCE [LARGE SCALE GENOMIC DNA]</scope>
    <source>
        <strain evidence="2 3">GR2756</strain>
    </source>
</reference>
<dbReference type="CDD" id="cd21809">
    <property type="entry name" value="ABC-2_lan_permease-like"/>
    <property type="match status" value="1"/>
</dbReference>
<evidence type="ECO:0000256" key="1">
    <source>
        <dbReference type="SAM" id="Phobius"/>
    </source>
</evidence>